<feature type="region of interest" description="Disordered" evidence="1">
    <location>
        <begin position="1"/>
        <end position="214"/>
    </location>
</feature>
<feature type="compositionally biased region" description="Basic and acidic residues" evidence="1">
    <location>
        <begin position="47"/>
        <end position="65"/>
    </location>
</feature>
<reference evidence="2" key="1">
    <citation type="journal article" date="2011" name="Plant Physiol.">
        <title>Comprehensive sequence analysis of 24,783 barley full-length cDNAs derived from 12 clone libraries.</title>
        <authorList>
            <person name="Matsumoto T."/>
            <person name="Tanaka T."/>
            <person name="Sakai H."/>
            <person name="Amano N."/>
            <person name="Kanamori H."/>
            <person name="Kurita K."/>
            <person name="Kikuta A."/>
            <person name="Kamiya K."/>
            <person name="Yamamoto M."/>
            <person name="Ikawa H."/>
            <person name="Fujii N."/>
            <person name="Hori K."/>
            <person name="Itoh T."/>
            <person name="Sato K."/>
        </authorList>
    </citation>
    <scope>NUCLEOTIDE SEQUENCE</scope>
    <source>
        <tissue evidence="2">Shoot and root</tissue>
    </source>
</reference>
<dbReference type="AlphaFoldDB" id="F2E6J4"/>
<dbReference type="EMBL" id="AK371768">
    <property type="protein sequence ID" value="BAK02966.1"/>
    <property type="molecule type" value="mRNA"/>
</dbReference>
<accession>F2E6J4</accession>
<organism evidence="2">
    <name type="scientific">Hordeum vulgare subsp. vulgare</name>
    <name type="common">Domesticated barley</name>
    <dbReference type="NCBI Taxonomy" id="112509"/>
    <lineage>
        <taxon>Eukaryota</taxon>
        <taxon>Viridiplantae</taxon>
        <taxon>Streptophyta</taxon>
        <taxon>Embryophyta</taxon>
        <taxon>Tracheophyta</taxon>
        <taxon>Spermatophyta</taxon>
        <taxon>Magnoliopsida</taxon>
        <taxon>Liliopsida</taxon>
        <taxon>Poales</taxon>
        <taxon>Poaceae</taxon>
        <taxon>BOP clade</taxon>
        <taxon>Pooideae</taxon>
        <taxon>Triticodae</taxon>
        <taxon>Triticeae</taxon>
        <taxon>Hordeinae</taxon>
        <taxon>Hordeum</taxon>
    </lineage>
</organism>
<name>F2E6J4_HORVV</name>
<evidence type="ECO:0000256" key="1">
    <source>
        <dbReference type="SAM" id="MobiDB-lite"/>
    </source>
</evidence>
<sequence>MGRHAPGAVGRGVRQQLENHQRHRGHLGQHGVQGGPERGVGRVRAPRRLERPRHAGGGQRRDDQRRVHRALQHLGDLKGASDHRVRREAHVAGHVRHPCQQGGDRRQPRSSRRPGEESEDGGEQRDLGCASDGVQDGGAAAEPARQGRGPDHGALGRHRPPRRHRRRGQGPLAAQDARAKVHRQDELQRDAARGQDVRAHASQVSAGLRKNDMG</sequence>
<feature type="compositionally biased region" description="Basic residues" evidence="1">
    <location>
        <begin position="155"/>
        <end position="168"/>
    </location>
</feature>
<proteinExistence type="evidence at transcript level"/>
<feature type="compositionally biased region" description="Basic and acidic residues" evidence="1">
    <location>
        <begin position="75"/>
        <end position="91"/>
    </location>
</feature>
<feature type="compositionally biased region" description="Basic and acidic residues" evidence="1">
    <location>
        <begin position="177"/>
        <end position="199"/>
    </location>
</feature>
<evidence type="ECO:0000313" key="2">
    <source>
        <dbReference type="EMBL" id="BAK02966.1"/>
    </source>
</evidence>
<protein>
    <submittedName>
        <fullName evidence="2">Predicted protein</fullName>
    </submittedName>
</protein>